<dbReference type="GO" id="GO:0005509">
    <property type="term" value="F:calcium ion binding"/>
    <property type="evidence" value="ECO:0007669"/>
    <property type="project" value="InterPro"/>
</dbReference>
<dbReference type="Pfam" id="PF13499">
    <property type="entry name" value="EF-hand_7"/>
    <property type="match status" value="1"/>
</dbReference>
<gene>
    <name evidence="3" type="ORF">HaLaN_24485</name>
</gene>
<dbReference type="EMBL" id="BLLF01003100">
    <property type="protein sequence ID" value="GFH26350.1"/>
    <property type="molecule type" value="Genomic_DNA"/>
</dbReference>
<accession>A0A699ZYM8</accession>
<protein>
    <recommendedName>
        <fullName evidence="2">EF-hand domain-containing protein</fullName>
    </recommendedName>
</protein>
<dbReference type="InterPro" id="IPR002048">
    <property type="entry name" value="EF_hand_dom"/>
</dbReference>
<dbReference type="InterPro" id="IPR018247">
    <property type="entry name" value="EF_Hand_1_Ca_BS"/>
</dbReference>
<dbReference type="Gene3D" id="1.10.238.10">
    <property type="entry name" value="EF-hand"/>
    <property type="match status" value="1"/>
</dbReference>
<dbReference type="InterPro" id="IPR011992">
    <property type="entry name" value="EF-hand-dom_pair"/>
</dbReference>
<proteinExistence type="predicted"/>
<keyword evidence="1" id="KW-0106">Calcium</keyword>
<reference evidence="3 4" key="1">
    <citation type="submission" date="2020-02" db="EMBL/GenBank/DDBJ databases">
        <title>Draft genome sequence of Haematococcus lacustris strain NIES-144.</title>
        <authorList>
            <person name="Morimoto D."/>
            <person name="Nakagawa S."/>
            <person name="Yoshida T."/>
            <person name="Sawayama S."/>
        </authorList>
    </citation>
    <scope>NUCLEOTIDE SEQUENCE [LARGE SCALE GENOMIC DNA]</scope>
    <source>
        <strain evidence="3 4">NIES-144</strain>
    </source>
</reference>
<keyword evidence="4" id="KW-1185">Reference proteome</keyword>
<feature type="domain" description="EF-hand" evidence="2">
    <location>
        <begin position="40"/>
        <end position="75"/>
    </location>
</feature>
<evidence type="ECO:0000313" key="4">
    <source>
        <dbReference type="Proteomes" id="UP000485058"/>
    </source>
</evidence>
<evidence type="ECO:0000313" key="3">
    <source>
        <dbReference type="EMBL" id="GFH26350.1"/>
    </source>
</evidence>
<evidence type="ECO:0000259" key="2">
    <source>
        <dbReference type="PROSITE" id="PS50222"/>
    </source>
</evidence>
<dbReference type="SUPFAM" id="SSF47473">
    <property type="entry name" value="EF-hand"/>
    <property type="match status" value="1"/>
</dbReference>
<sequence>ALALQRMLADCPGGRPELEASLGGAELVLSQLASVLVQPQGSQAAATAFAAFDTDGSGNLEPGEQVRALRAIDPEILDEEVRLLLAYLSCAADSDHDGRLSAEELRRALAVWVPGPPAAALQQVQAQYLSGQLNAFEAVQQAVDMQPGLLPSLFLQLSAPPPPQPPA</sequence>
<dbReference type="PROSITE" id="PS00018">
    <property type="entry name" value="EF_HAND_1"/>
    <property type="match status" value="1"/>
</dbReference>
<feature type="non-terminal residue" evidence="3">
    <location>
        <position position="167"/>
    </location>
</feature>
<evidence type="ECO:0000256" key="1">
    <source>
        <dbReference type="ARBA" id="ARBA00022837"/>
    </source>
</evidence>
<name>A0A699ZYM8_HAELA</name>
<dbReference type="PROSITE" id="PS50222">
    <property type="entry name" value="EF_HAND_2"/>
    <property type="match status" value="2"/>
</dbReference>
<organism evidence="3 4">
    <name type="scientific">Haematococcus lacustris</name>
    <name type="common">Green alga</name>
    <name type="synonym">Haematococcus pluvialis</name>
    <dbReference type="NCBI Taxonomy" id="44745"/>
    <lineage>
        <taxon>Eukaryota</taxon>
        <taxon>Viridiplantae</taxon>
        <taxon>Chlorophyta</taxon>
        <taxon>core chlorophytes</taxon>
        <taxon>Chlorophyceae</taxon>
        <taxon>CS clade</taxon>
        <taxon>Chlamydomonadales</taxon>
        <taxon>Haematococcaceae</taxon>
        <taxon>Haematococcus</taxon>
    </lineage>
</organism>
<feature type="domain" description="EF-hand" evidence="2">
    <location>
        <begin position="93"/>
        <end position="115"/>
    </location>
</feature>
<dbReference type="AlphaFoldDB" id="A0A699ZYM8"/>
<feature type="non-terminal residue" evidence="3">
    <location>
        <position position="1"/>
    </location>
</feature>
<comment type="caution">
    <text evidence="3">The sequence shown here is derived from an EMBL/GenBank/DDBJ whole genome shotgun (WGS) entry which is preliminary data.</text>
</comment>
<dbReference type="Proteomes" id="UP000485058">
    <property type="component" value="Unassembled WGS sequence"/>
</dbReference>